<reference evidence="2" key="1">
    <citation type="submission" date="2021-12" db="EMBL/GenBank/DDBJ databases">
        <title>Discovery of the Pendulisporaceae a myxobacterial family with distinct sporulation behavior and unique specialized metabolism.</title>
        <authorList>
            <person name="Garcia R."/>
            <person name="Popoff A."/>
            <person name="Bader C.D."/>
            <person name="Loehr J."/>
            <person name="Walesch S."/>
            <person name="Walt C."/>
            <person name="Boldt J."/>
            <person name="Bunk B."/>
            <person name="Haeckl F.J.F.P.J."/>
            <person name="Gunesch A.P."/>
            <person name="Birkelbach J."/>
            <person name="Nuebel U."/>
            <person name="Pietschmann T."/>
            <person name="Bach T."/>
            <person name="Mueller R."/>
        </authorList>
    </citation>
    <scope>NUCLEOTIDE SEQUENCE</scope>
    <source>
        <strain evidence="2">MSr11367</strain>
    </source>
</reference>
<dbReference type="EMBL" id="CP089983">
    <property type="protein sequence ID" value="WXB02183.1"/>
    <property type="molecule type" value="Genomic_DNA"/>
</dbReference>
<dbReference type="RefSeq" id="WP_394831809.1">
    <property type="nucleotide sequence ID" value="NZ_CP089929.1"/>
</dbReference>
<proteinExistence type="predicted"/>
<name>A0ABZ2KU21_9BACT</name>
<sequence length="126" mass="13782">MKELLSAFIDELDKIAIAQERLHRTSKGRTGRPALRVHTLLSKERDGSLYKKELSKHAETGSVVPFAKGPADPSEARAPKRKGDVPSKEDMDAPNRRDAREAATTVHGLGQTFGNIGAWNSPTEHA</sequence>
<accession>A0ABZ2KU21</accession>
<gene>
    <name evidence="2" type="ORF">LVJ94_35365</name>
</gene>
<evidence type="ECO:0000313" key="2">
    <source>
        <dbReference type="EMBL" id="WXB02183.1"/>
    </source>
</evidence>
<evidence type="ECO:0000256" key="1">
    <source>
        <dbReference type="SAM" id="MobiDB-lite"/>
    </source>
</evidence>
<evidence type="ECO:0000313" key="3">
    <source>
        <dbReference type="Proteomes" id="UP001374803"/>
    </source>
</evidence>
<dbReference type="Proteomes" id="UP001374803">
    <property type="component" value="Chromosome"/>
</dbReference>
<feature type="compositionally biased region" description="Basic and acidic residues" evidence="1">
    <location>
        <begin position="74"/>
        <end position="101"/>
    </location>
</feature>
<keyword evidence="3" id="KW-1185">Reference proteome</keyword>
<organism evidence="2 3">
    <name type="scientific">Pendulispora rubella</name>
    <dbReference type="NCBI Taxonomy" id="2741070"/>
    <lineage>
        <taxon>Bacteria</taxon>
        <taxon>Pseudomonadati</taxon>
        <taxon>Myxococcota</taxon>
        <taxon>Myxococcia</taxon>
        <taxon>Myxococcales</taxon>
        <taxon>Sorangiineae</taxon>
        <taxon>Pendulisporaceae</taxon>
        <taxon>Pendulispora</taxon>
    </lineage>
</organism>
<feature type="compositionally biased region" description="Polar residues" evidence="1">
    <location>
        <begin position="112"/>
        <end position="126"/>
    </location>
</feature>
<protein>
    <submittedName>
        <fullName evidence="2">Uncharacterized protein</fullName>
    </submittedName>
</protein>
<feature type="region of interest" description="Disordered" evidence="1">
    <location>
        <begin position="54"/>
        <end position="126"/>
    </location>
</feature>